<reference evidence="2" key="1">
    <citation type="journal article" date="2017" name="J. Phycol.">
        <title>Analysis of chloroplast genomes and a supermatrix inform reclassification of the Rhodomelaceae (Rhodophyta).</title>
        <authorList>
            <person name="Diaz-Tapia P."/>
            <person name="Maggs C.A."/>
            <person name="West J.A."/>
            <person name="Verbruggen H."/>
        </authorList>
    </citation>
    <scope>NUCLEOTIDE SEQUENCE</scope>
    <source>
        <strain evidence="2">HV1501</strain>
    </source>
</reference>
<keyword evidence="1" id="KW-0472">Membrane</keyword>
<dbReference type="AlphaFoldDB" id="A0A1Z1M1K7"/>
<dbReference type="RefSeq" id="YP_009391636.1">
    <property type="nucleotide sequence ID" value="NC_035259.1"/>
</dbReference>
<keyword evidence="2" id="KW-0934">Plastid</keyword>
<gene>
    <name evidence="2" type="primary">ConsOrf4</name>
</gene>
<dbReference type="GeneID" id="33348023"/>
<accession>A0A1Z1M1K7</accession>
<organism evidence="2">
    <name type="scientific">Laurenciella marilzae</name>
    <dbReference type="NCBI Taxonomy" id="1413812"/>
    <lineage>
        <taxon>Eukaryota</taxon>
        <taxon>Rhodophyta</taxon>
        <taxon>Florideophyceae</taxon>
        <taxon>Rhodymeniophycidae</taxon>
        <taxon>Ceramiales</taxon>
        <taxon>Rhodomelaceae</taxon>
        <taxon>Laurencieae</taxon>
        <taxon>Laurenciella</taxon>
    </lineage>
</organism>
<sequence>MIYYNSPFAIKYLYSPTTIYHHIKPYFKINCTFSILLLLPYNNSVKIINWILIIFLTIKTNIITHSLSLFELSKIQFIILSVNYIILINQLIAHKNIYHKHIKYLRLLFPYSLKISLCHFNKAKVILKYSYLSFKLPSYITKLIFIYTISNNILQTLYLCTKFESTLEIIIYKLNNIKEKFEIIYKDYVMNMFLGYLFLQELASCLISTSFGLQIKNINSFNKNKHNLSIILTKYFYVFLSYQNNYSLVLWNRNILYKNYGCFKIFH</sequence>
<keyword evidence="2" id="KW-0150">Chloroplast</keyword>
<name>A0A1Z1M1K7_9FLOR</name>
<dbReference type="EMBL" id="MF101410">
    <property type="protein sequence ID" value="ARW59780.1"/>
    <property type="molecule type" value="Genomic_DNA"/>
</dbReference>
<evidence type="ECO:0000256" key="1">
    <source>
        <dbReference type="SAM" id="Phobius"/>
    </source>
</evidence>
<geneLocation type="chloroplast" evidence="2"/>
<evidence type="ECO:0000313" key="2">
    <source>
        <dbReference type="EMBL" id="ARW59780.1"/>
    </source>
</evidence>
<keyword evidence="1" id="KW-0812">Transmembrane</keyword>
<proteinExistence type="predicted"/>
<feature type="transmembrane region" description="Helical" evidence="1">
    <location>
        <begin position="75"/>
        <end position="93"/>
    </location>
</feature>
<keyword evidence="1" id="KW-1133">Transmembrane helix</keyword>
<protein>
    <submittedName>
        <fullName evidence="2">Uncharacterized protein</fullName>
    </submittedName>
</protein>